<keyword evidence="7" id="KW-0274">FAD</keyword>
<keyword evidence="3" id="KW-0285">Flavoprotein</keyword>
<keyword evidence="2 11" id="KW-0489">Methyltransferase</keyword>
<keyword evidence="12" id="KW-1185">Reference proteome</keyword>
<keyword evidence="4 11" id="KW-0808">Transferase</keyword>
<dbReference type="NCBIfam" id="TIGR03197">
    <property type="entry name" value="MnmC_Cterm"/>
    <property type="match status" value="1"/>
</dbReference>
<dbReference type="Gene3D" id="3.50.50.60">
    <property type="entry name" value="FAD/NAD(P)-binding domain"/>
    <property type="match status" value="1"/>
</dbReference>
<dbReference type="InterPro" id="IPR029063">
    <property type="entry name" value="SAM-dependent_MTases_sf"/>
</dbReference>
<name>A0A7W2F5E0_9BURK</name>
<evidence type="ECO:0000256" key="4">
    <source>
        <dbReference type="ARBA" id="ARBA00022679"/>
    </source>
</evidence>
<evidence type="ECO:0000259" key="10">
    <source>
        <dbReference type="Pfam" id="PF01266"/>
    </source>
</evidence>
<dbReference type="AlphaFoldDB" id="A0A7W2F5E0"/>
<dbReference type="PANTHER" id="PTHR13847:SF283">
    <property type="entry name" value="TRNA 5-METHYLAMINOMETHYL-2-THIOURIDINE BIOSYNTHESIS BIFUNCTIONAL PROTEIN MNMC"/>
    <property type="match status" value="1"/>
</dbReference>
<dbReference type="GO" id="GO:0005737">
    <property type="term" value="C:cytoplasm"/>
    <property type="evidence" value="ECO:0007669"/>
    <property type="project" value="TreeGrafter"/>
</dbReference>
<evidence type="ECO:0000256" key="6">
    <source>
        <dbReference type="ARBA" id="ARBA00022694"/>
    </source>
</evidence>
<organism evidence="11 12">
    <name type="scientific">Rugamonas apoptosis</name>
    <dbReference type="NCBI Taxonomy" id="2758570"/>
    <lineage>
        <taxon>Bacteria</taxon>
        <taxon>Pseudomonadati</taxon>
        <taxon>Pseudomonadota</taxon>
        <taxon>Betaproteobacteria</taxon>
        <taxon>Burkholderiales</taxon>
        <taxon>Oxalobacteraceae</taxon>
        <taxon>Telluria group</taxon>
        <taxon>Rugamonas</taxon>
    </lineage>
</organism>
<dbReference type="EMBL" id="JACEZU010000001">
    <property type="protein sequence ID" value="MBA5685465.1"/>
    <property type="molecule type" value="Genomic_DNA"/>
</dbReference>
<dbReference type="Gene3D" id="3.40.50.150">
    <property type="entry name" value="Vaccinia Virus protein VP39"/>
    <property type="match status" value="1"/>
</dbReference>
<evidence type="ECO:0000256" key="7">
    <source>
        <dbReference type="ARBA" id="ARBA00022827"/>
    </source>
</evidence>
<dbReference type="PANTHER" id="PTHR13847">
    <property type="entry name" value="SARCOSINE DEHYDROGENASE-RELATED"/>
    <property type="match status" value="1"/>
</dbReference>
<feature type="domain" description="FAD dependent oxidoreductase" evidence="10">
    <location>
        <begin position="177"/>
        <end position="529"/>
    </location>
</feature>
<dbReference type="Gene3D" id="3.30.9.10">
    <property type="entry name" value="D-Amino Acid Oxidase, subunit A, domain 2"/>
    <property type="match status" value="1"/>
</dbReference>
<gene>
    <name evidence="11" type="primary">mnmC</name>
    <name evidence="11" type="ORF">H3H39_00160</name>
</gene>
<keyword evidence="1" id="KW-0963">Cytoplasm</keyword>
<dbReference type="GO" id="GO:0002098">
    <property type="term" value="P:tRNA wobble uridine modification"/>
    <property type="evidence" value="ECO:0007669"/>
    <property type="project" value="TreeGrafter"/>
</dbReference>
<keyword evidence="8" id="KW-0560">Oxidoreductase</keyword>
<dbReference type="SUPFAM" id="SSF51905">
    <property type="entry name" value="FAD/NAD(P)-binding domain"/>
    <property type="match status" value="1"/>
</dbReference>
<reference evidence="11 12" key="1">
    <citation type="submission" date="2020-07" db="EMBL/GenBank/DDBJ databases">
        <title>Novel species isolated from subtropical streams in China.</title>
        <authorList>
            <person name="Lu H."/>
        </authorList>
    </citation>
    <scope>NUCLEOTIDE SEQUENCE [LARGE SCALE GENOMIC DNA]</scope>
    <source>
        <strain evidence="11 12">LX47W</strain>
    </source>
</reference>
<proteinExistence type="predicted"/>
<evidence type="ECO:0000256" key="2">
    <source>
        <dbReference type="ARBA" id="ARBA00022603"/>
    </source>
</evidence>
<evidence type="ECO:0000256" key="9">
    <source>
        <dbReference type="ARBA" id="ARBA00023268"/>
    </source>
</evidence>
<evidence type="ECO:0000256" key="8">
    <source>
        <dbReference type="ARBA" id="ARBA00023002"/>
    </source>
</evidence>
<dbReference type="Pfam" id="PF01266">
    <property type="entry name" value="DAO"/>
    <property type="match status" value="1"/>
</dbReference>
<evidence type="ECO:0000256" key="1">
    <source>
        <dbReference type="ARBA" id="ARBA00022490"/>
    </source>
</evidence>
<dbReference type="GO" id="GO:0004808">
    <property type="term" value="F:tRNA (5-methylaminomethyl-2-thiouridylate)(34)-methyltransferase activity"/>
    <property type="evidence" value="ECO:0007669"/>
    <property type="project" value="UniProtKB-EC"/>
</dbReference>
<sequence>MSARHVVLATDFGDGAHFMATWAANAGVLHYIAIAPQPPAAADITDPQLRALWSLPMPGTHRIVLDDGRVTLDLMVGTLDAMLPQVAARVQAFYLPAAAGGQPAARTLARALAGLAAPGATLQAQAPDEALVWALTAAGFVCEVAAQSPADSVPDIRAVYASRSPQPPAPPEPVRRAVVIGAGVAGSALCERLCARGWEVALIERHDGPAQEASGNHAGIFMPLLSKDDNIPTRLTRTAYLFALREWQRMGGVGQAFKGASCGVLQLARDADHARVQREVVEAGDYPSQYVRWLDAPAASDLLGSATPHGGWLFEQAGWARPSSLCETMLAACGERLRRVFHAEALTLARVDGEWQVRAADGALLAQAPTLILANGTGATRLAQAAELPLSALRGQVTHLTPDRVPALSLVVCREGYVTPPSDGVVCAGATYGTDEDPALRPSCHEENLARLADMLAGVSAAGAPLAGRVGFRCAAPDRLPLAGPLPDYPSAGRLEQLSDVPRLPGLYGLLGYASRGLIWAPLMAEFLVSQLEHTPLPMEASLAAALDPGRFLLKERRRSQ</sequence>
<accession>A0A7W2F5E0</accession>
<comment type="caution">
    <text evidence="11">The sequence shown here is derived from an EMBL/GenBank/DDBJ whole genome shotgun (WGS) entry which is preliminary data.</text>
</comment>
<dbReference type="InterPro" id="IPR017610">
    <property type="entry name" value="tRNA_S-uridine_synth_MnmC_C"/>
</dbReference>
<evidence type="ECO:0000256" key="3">
    <source>
        <dbReference type="ARBA" id="ARBA00022630"/>
    </source>
</evidence>
<keyword evidence="9" id="KW-0511">Multifunctional enzyme</keyword>
<dbReference type="InterPro" id="IPR036188">
    <property type="entry name" value="FAD/NAD-bd_sf"/>
</dbReference>
<dbReference type="GO" id="GO:0016645">
    <property type="term" value="F:oxidoreductase activity, acting on the CH-NH group of donors"/>
    <property type="evidence" value="ECO:0007669"/>
    <property type="project" value="InterPro"/>
</dbReference>
<evidence type="ECO:0000313" key="12">
    <source>
        <dbReference type="Proteomes" id="UP000573499"/>
    </source>
</evidence>
<keyword evidence="5" id="KW-0949">S-adenosyl-L-methionine</keyword>
<protein>
    <submittedName>
        <fullName evidence="11">FAD-dependent 5-carboxymethylaminomethyl-2-thiouridine(34) oxidoreductase MnmC</fullName>
        <ecNumber evidence="11">2.1.1.61</ecNumber>
    </submittedName>
</protein>
<dbReference type="GO" id="GO:0032259">
    <property type="term" value="P:methylation"/>
    <property type="evidence" value="ECO:0007669"/>
    <property type="project" value="UniProtKB-KW"/>
</dbReference>
<dbReference type="Proteomes" id="UP000573499">
    <property type="component" value="Unassembled WGS sequence"/>
</dbReference>
<keyword evidence="6" id="KW-0819">tRNA processing</keyword>
<dbReference type="RefSeq" id="WP_182151258.1">
    <property type="nucleotide sequence ID" value="NZ_JACEZU010000001.1"/>
</dbReference>
<dbReference type="InterPro" id="IPR006076">
    <property type="entry name" value="FAD-dep_OxRdtase"/>
</dbReference>
<dbReference type="EC" id="2.1.1.61" evidence="11"/>
<evidence type="ECO:0000256" key="5">
    <source>
        <dbReference type="ARBA" id="ARBA00022691"/>
    </source>
</evidence>
<evidence type="ECO:0000313" key="11">
    <source>
        <dbReference type="EMBL" id="MBA5685465.1"/>
    </source>
</evidence>